<sequence>MKNLSYDRSPLPPLVIRSSELNLDLIAALDRSNVAHPTSRISDSFWAVVEQLHEMLVALDFGSLDAQSRDRRKRSILGNMELLMHRLAALNDYLGNLIRALLPIAPGQKKNREAEAAKHRLDDQVNRFYKMPINFIKHDGFGLSWIEMNSGDLVTHGYMVTGPIGGGVQGPIKFRRPGRDDPDGYSFALTLREVLVAFYQMCATTEEVLRKAGVLTTASKEKPSAVNGKESVIDDVRSILLSETLELLNQLPFRGFPDEHQIRVPVFSVRDGTVMARTSPLRKLPGAFQIQSELRSVRGGGRYRLPYWRGSDSEL</sequence>
<dbReference type="Proteomes" id="UP000616785">
    <property type="component" value="Unassembled WGS sequence"/>
</dbReference>
<dbReference type="EMBL" id="JADUNO010000002">
    <property type="protein sequence ID" value="MBH1638056.1"/>
    <property type="molecule type" value="Genomic_DNA"/>
</dbReference>
<gene>
    <name evidence="1" type="ORF">I5U57_01170</name>
</gene>
<reference evidence="1" key="1">
    <citation type="submission" date="2020-11" db="EMBL/GenBank/DDBJ databases">
        <title>Enhanced detection system for hospital associated transmission using whole genome sequencing surveillance.</title>
        <authorList>
            <person name="Harrison L.H."/>
            <person name="Van Tyne D."/>
            <person name="Marsh J.W."/>
            <person name="Griffith M.P."/>
            <person name="Snyder D.J."/>
            <person name="Cooper V.S."/>
            <person name="Mustapha M."/>
        </authorList>
    </citation>
    <scope>NUCLEOTIDE SEQUENCE</scope>
    <source>
        <strain evidence="1">STEN00092</strain>
    </source>
</reference>
<proteinExistence type="predicted"/>
<evidence type="ECO:0000313" key="1">
    <source>
        <dbReference type="EMBL" id="MBH1638056.1"/>
    </source>
</evidence>
<name>A0AA40XWA0_STEMA</name>
<accession>A0AA40XWA0</accession>
<evidence type="ECO:0000313" key="2">
    <source>
        <dbReference type="Proteomes" id="UP000616785"/>
    </source>
</evidence>
<organism evidence="1 2">
    <name type="scientific">Stenotrophomonas maltophilia</name>
    <name type="common">Pseudomonas maltophilia</name>
    <name type="synonym">Xanthomonas maltophilia</name>
    <dbReference type="NCBI Taxonomy" id="40324"/>
    <lineage>
        <taxon>Bacteria</taxon>
        <taxon>Pseudomonadati</taxon>
        <taxon>Pseudomonadota</taxon>
        <taxon>Gammaproteobacteria</taxon>
        <taxon>Lysobacterales</taxon>
        <taxon>Lysobacteraceae</taxon>
        <taxon>Stenotrophomonas</taxon>
        <taxon>Stenotrophomonas maltophilia group</taxon>
    </lineage>
</organism>
<protein>
    <submittedName>
        <fullName evidence="1">Uncharacterized protein</fullName>
    </submittedName>
</protein>
<dbReference type="AlphaFoldDB" id="A0AA40XWA0"/>
<comment type="caution">
    <text evidence="1">The sequence shown here is derived from an EMBL/GenBank/DDBJ whole genome shotgun (WGS) entry which is preliminary data.</text>
</comment>